<dbReference type="Proteomes" id="UP001205998">
    <property type="component" value="Unassembled WGS sequence"/>
</dbReference>
<reference evidence="3" key="1">
    <citation type="submission" date="2018-07" db="EMBL/GenBank/DDBJ databases">
        <title>Comparative genomics of catfishes provides insights into carnivory and benthic adaptation.</title>
        <authorList>
            <person name="Zhang Y."/>
            <person name="Wang D."/>
            <person name="Peng Z."/>
            <person name="Zheng S."/>
            <person name="Shao F."/>
            <person name="Tao W."/>
        </authorList>
    </citation>
    <scope>NUCLEOTIDE SEQUENCE</scope>
    <source>
        <strain evidence="3">Chongqing</strain>
    </source>
</reference>
<organism evidence="3 4">
    <name type="scientific">Silurus asotus</name>
    <name type="common">Amur catfish</name>
    <name type="synonym">Parasilurus asotus</name>
    <dbReference type="NCBI Taxonomy" id="30991"/>
    <lineage>
        <taxon>Eukaryota</taxon>
        <taxon>Metazoa</taxon>
        <taxon>Chordata</taxon>
        <taxon>Craniata</taxon>
        <taxon>Vertebrata</taxon>
        <taxon>Euteleostomi</taxon>
        <taxon>Actinopterygii</taxon>
        <taxon>Neopterygii</taxon>
        <taxon>Teleostei</taxon>
        <taxon>Ostariophysi</taxon>
        <taxon>Siluriformes</taxon>
        <taxon>Siluridae</taxon>
        <taxon>Silurus</taxon>
    </lineage>
</organism>
<sequence>MVVEVSCCEGVFQQEVLGDCLFFYNARRVCANPSSDWVKRTMKKIDRRLSENSTHNVTV</sequence>
<evidence type="ECO:0000313" key="4">
    <source>
        <dbReference type="Proteomes" id="UP001205998"/>
    </source>
</evidence>
<evidence type="ECO:0000259" key="2">
    <source>
        <dbReference type="Pfam" id="PF00048"/>
    </source>
</evidence>
<dbReference type="GO" id="GO:0008009">
    <property type="term" value="F:chemokine activity"/>
    <property type="evidence" value="ECO:0007669"/>
    <property type="project" value="InterPro"/>
</dbReference>
<comment type="caution">
    <text evidence="3">The sequence shown here is derived from an EMBL/GenBank/DDBJ whole genome shotgun (WGS) entry which is preliminary data.</text>
</comment>
<accession>A0AAD5B210</accession>
<protein>
    <recommendedName>
        <fullName evidence="2">Chemokine interleukin-8-like domain-containing protein</fullName>
    </recommendedName>
</protein>
<proteinExistence type="predicted"/>
<feature type="domain" description="Chemokine interleukin-8-like" evidence="2">
    <location>
        <begin position="25"/>
        <end position="44"/>
    </location>
</feature>
<dbReference type="GO" id="GO:0006955">
    <property type="term" value="P:immune response"/>
    <property type="evidence" value="ECO:0007669"/>
    <property type="project" value="InterPro"/>
</dbReference>
<dbReference type="InterPro" id="IPR036048">
    <property type="entry name" value="Interleukin_8-like_sf"/>
</dbReference>
<dbReference type="Gene3D" id="2.40.50.40">
    <property type="match status" value="1"/>
</dbReference>
<dbReference type="EMBL" id="MU551531">
    <property type="protein sequence ID" value="KAI5626462.1"/>
    <property type="molecule type" value="Genomic_DNA"/>
</dbReference>
<gene>
    <name evidence="3" type="ORF">C0J50_13751</name>
</gene>
<dbReference type="SUPFAM" id="SSF54117">
    <property type="entry name" value="Interleukin 8-like chemokines"/>
    <property type="match status" value="1"/>
</dbReference>
<evidence type="ECO:0000313" key="3">
    <source>
        <dbReference type="EMBL" id="KAI5626462.1"/>
    </source>
</evidence>
<name>A0AAD5B210_SILAS</name>
<dbReference type="GO" id="GO:0005615">
    <property type="term" value="C:extracellular space"/>
    <property type="evidence" value="ECO:0007669"/>
    <property type="project" value="UniProtKB-KW"/>
</dbReference>
<dbReference type="InterPro" id="IPR001811">
    <property type="entry name" value="Chemokine_IL8-like_dom"/>
</dbReference>
<dbReference type="Pfam" id="PF00048">
    <property type="entry name" value="IL8"/>
    <property type="match status" value="1"/>
</dbReference>
<keyword evidence="1" id="KW-0202">Cytokine</keyword>
<keyword evidence="4" id="KW-1185">Reference proteome</keyword>
<evidence type="ECO:0000256" key="1">
    <source>
        <dbReference type="ARBA" id="ARBA00022514"/>
    </source>
</evidence>
<dbReference type="AlphaFoldDB" id="A0AAD5B210"/>